<protein>
    <recommendedName>
        <fullName evidence="6">Peptidyl-prolyl cis-trans isomerase</fullName>
        <ecNumber evidence="6">5.2.1.8</ecNumber>
    </recommendedName>
</protein>
<keyword evidence="11" id="KW-1185">Reference proteome</keyword>
<dbReference type="Proteomes" id="UP000223071">
    <property type="component" value="Unassembled WGS sequence"/>
</dbReference>
<dbReference type="PROSITE" id="PS50059">
    <property type="entry name" value="FKBP_PPIASE"/>
    <property type="match status" value="1"/>
</dbReference>
<feature type="domain" description="PPIase FKBP-type" evidence="9">
    <location>
        <begin position="89"/>
        <end position="176"/>
    </location>
</feature>
<dbReference type="PANTHER" id="PTHR43811:SF19">
    <property type="entry name" value="39 KDA FK506-BINDING NUCLEAR PROTEIN"/>
    <property type="match status" value="1"/>
</dbReference>
<dbReference type="FunFam" id="3.10.50.40:FF:000006">
    <property type="entry name" value="Peptidyl-prolyl cis-trans isomerase"/>
    <property type="match status" value="1"/>
</dbReference>
<reference evidence="10 11" key="1">
    <citation type="submission" date="2017-09" db="EMBL/GenBank/DDBJ databases">
        <title>Sequencing the genomes of two abundant thermophiles in Great Basin hot springs: Thermocrinis jamiesonii and novel Chloroflexi Thermoflexus hugenholtzii.</title>
        <authorList>
            <person name="Hedlund B."/>
        </authorList>
    </citation>
    <scope>NUCLEOTIDE SEQUENCE [LARGE SCALE GENOMIC DNA]</scope>
    <source>
        <strain evidence="10 11">G233</strain>
    </source>
</reference>
<feature type="compositionally biased region" description="Low complexity" evidence="7">
    <location>
        <begin position="38"/>
        <end position="59"/>
    </location>
</feature>
<gene>
    <name evidence="10" type="ORF">A9A59_0085</name>
</gene>
<dbReference type="PROSITE" id="PS51257">
    <property type="entry name" value="PROKAR_LIPOPROTEIN"/>
    <property type="match status" value="1"/>
</dbReference>
<evidence type="ECO:0000256" key="7">
    <source>
        <dbReference type="SAM" id="MobiDB-lite"/>
    </source>
</evidence>
<evidence type="ECO:0000259" key="9">
    <source>
        <dbReference type="PROSITE" id="PS50059"/>
    </source>
</evidence>
<evidence type="ECO:0000256" key="1">
    <source>
        <dbReference type="ARBA" id="ARBA00000971"/>
    </source>
</evidence>
<evidence type="ECO:0000256" key="2">
    <source>
        <dbReference type="ARBA" id="ARBA00006577"/>
    </source>
</evidence>
<feature type="region of interest" description="Disordered" evidence="7">
    <location>
        <begin position="26"/>
        <end position="59"/>
    </location>
</feature>
<dbReference type="GO" id="GO:0003755">
    <property type="term" value="F:peptidyl-prolyl cis-trans isomerase activity"/>
    <property type="evidence" value="ECO:0007669"/>
    <property type="project" value="UniProtKB-UniRule"/>
</dbReference>
<name>A0A2A9HCK4_TEPT2</name>
<evidence type="ECO:0000256" key="3">
    <source>
        <dbReference type="ARBA" id="ARBA00023110"/>
    </source>
</evidence>
<comment type="catalytic activity">
    <reaction evidence="1 5 6">
        <text>[protein]-peptidylproline (omega=180) = [protein]-peptidylproline (omega=0)</text>
        <dbReference type="Rhea" id="RHEA:16237"/>
        <dbReference type="Rhea" id="RHEA-COMP:10747"/>
        <dbReference type="Rhea" id="RHEA-COMP:10748"/>
        <dbReference type="ChEBI" id="CHEBI:83833"/>
        <dbReference type="ChEBI" id="CHEBI:83834"/>
        <dbReference type="EC" id="5.2.1.8"/>
    </reaction>
</comment>
<dbReference type="AlphaFoldDB" id="A0A2A9HCK4"/>
<feature type="chain" id="PRO_5013106353" description="Peptidyl-prolyl cis-trans isomerase" evidence="8">
    <location>
        <begin position="25"/>
        <end position="176"/>
    </location>
</feature>
<evidence type="ECO:0000256" key="6">
    <source>
        <dbReference type="RuleBase" id="RU003915"/>
    </source>
</evidence>
<evidence type="ECO:0000256" key="4">
    <source>
        <dbReference type="ARBA" id="ARBA00023235"/>
    </source>
</evidence>
<keyword evidence="4 5" id="KW-0413">Isomerase</keyword>
<accession>A0A2A9HCK4</accession>
<feature type="signal peptide" evidence="8">
    <location>
        <begin position="1"/>
        <end position="24"/>
    </location>
</feature>
<dbReference type="InterPro" id="IPR046357">
    <property type="entry name" value="PPIase_dom_sf"/>
</dbReference>
<comment type="caution">
    <text evidence="10">The sequence shown here is derived from an EMBL/GenBank/DDBJ whole genome shotgun (WGS) entry which is preliminary data.</text>
</comment>
<evidence type="ECO:0000313" key="10">
    <source>
        <dbReference type="EMBL" id="PFG72892.1"/>
    </source>
</evidence>
<dbReference type="Gene3D" id="3.10.50.40">
    <property type="match status" value="1"/>
</dbReference>
<dbReference type="SUPFAM" id="SSF54534">
    <property type="entry name" value="FKBP-like"/>
    <property type="match status" value="1"/>
</dbReference>
<dbReference type="EC" id="5.2.1.8" evidence="6"/>
<comment type="similarity">
    <text evidence="2 6">Belongs to the FKBP-type PPIase family.</text>
</comment>
<organism evidence="10 11">
    <name type="scientific">Tepidiforma thermophila (strain KCTC 52669 / CGMCC 1.13589 / G233)</name>
    <dbReference type="NCBI Taxonomy" id="2761530"/>
    <lineage>
        <taxon>Bacteria</taxon>
        <taxon>Bacillati</taxon>
        <taxon>Chloroflexota</taxon>
        <taxon>Tepidiformia</taxon>
        <taxon>Tepidiformales</taxon>
        <taxon>Tepidiformaceae</taxon>
        <taxon>Tepidiforma</taxon>
    </lineage>
</organism>
<evidence type="ECO:0000256" key="5">
    <source>
        <dbReference type="PROSITE-ProRule" id="PRU00277"/>
    </source>
</evidence>
<keyword evidence="8" id="KW-0732">Signal</keyword>
<evidence type="ECO:0000313" key="11">
    <source>
        <dbReference type="Proteomes" id="UP000223071"/>
    </source>
</evidence>
<sequence>MTRRLHPLLAAIAAAGLIAAGACGGDDDDTAPTPSTPSPAATQATPARTGTPAATATAGPITLENPTVTASGLRYQDIAIGDGPSPQPGQRVTVHYTGYFTDGRKFDSSLDRGQPFTFVLGVGQVIKGWDEGVATMKVGGKRLLYIPANLAYGSRGQGPIPPDTDLIFEVELLDIR</sequence>
<dbReference type="InterPro" id="IPR001179">
    <property type="entry name" value="PPIase_FKBP_dom"/>
</dbReference>
<keyword evidence="3 5" id="KW-0697">Rotamase</keyword>
<dbReference type="EMBL" id="PDJQ01000001">
    <property type="protein sequence ID" value="PFG72892.1"/>
    <property type="molecule type" value="Genomic_DNA"/>
</dbReference>
<proteinExistence type="inferred from homology"/>
<dbReference type="PANTHER" id="PTHR43811">
    <property type="entry name" value="FKBP-TYPE PEPTIDYL-PROLYL CIS-TRANS ISOMERASE FKPA"/>
    <property type="match status" value="1"/>
</dbReference>
<dbReference type="RefSeq" id="WP_098502391.1">
    <property type="nucleotide sequence ID" value="NZ_PDJQ01000001.1"/>
</dbReference>
<evidence type="ECO:0000256" key="8">
    <source>
        <dbReference type="SAM" id="SignalP"/>
    </source>
</evidence>
<dbReference type="Pfam" id="PF00254">
    <property type="entry name" value="FKBP_C"/>
    <property type="match status" value="1"/>
</dbReference>